<keyword evidence="1" id="KW-0812">Transmembrane</keyword>
<name>A0A834WW12_9FABA</name>
<dbReference type="Proteomes" id="UP000634136">
    <property type="component" value="Unassembled WGS sequence"/>
</dbReference>
<keyword evidence="3" id="KW-1185">Reference proteome</keyword>
<comment type="caution">
    <text evidence="2">The sequence shown here is derived from an EMBL/GenBank/DDBJ whole genome shotgun (WGS) entry which is preliminary data.</text>
</comment>
<organism evidence="2 3">
    <name type="scientific">Senna tora</name>
    <dbReference type="NCBI Taxonomy" id="362788"/>
    <lineage>
        <taxon>Eukaryota</taxon>
        <taxon>Viridiplantae</taxon>
        <taxon>Streptophyta</taxon>
        <taxon>Embryophyta</taxon>
        <taxon>Tracheophyta</taxon>
        <taxon>Spermatophyta</taxon>
        <taxon>Magnoliopsida</taxon>
        <taxon>eudicotyledons</taxon>
        <taxon>Gunneridae</taxon>
        <taxon>Pentapetalae</taxon>
        <taxon>rosids</taxon>
        <taxon>fabids</taxon>
        <taxon>Fabales</taxon>
        <taxon>Fabaceae</taxon>
        <taxon>Caesalpinioideae</taxon>
        <taxon>Cassia clade</taxon>
        <taxon>Senna</taxon>
    </lineage>
</organism>
<keyword evidence="1" id="KW-1133">Transmembrane helix</keyword>
<gene>
    <name evidence="2" type="ORF">G2W53_015710</name>
</gene>
<sequence length="167" mass="18418">MSLEIGTPSSTPQIWGSALARSSLTGNWAEASLRHWQAARRSSRVGVDDFKVSMPLQHAGDGSVVIPVRYCKQGETSDLSFSQSIVACVGSIIAIIIMASPAIIATAITFMMIFRYVYMLTKNNVKTCGRQCCAMKRPTKTKNREWVSCLSDIQVSAKRGRESREMH</sequence>
<protein>
    <submittedName>
        <fullName evidence="2">Non-specific lipid-transfer protein A</fullName>
    </submittedName>
</protein>
<keyword evidence="1" id="KW-0472">Membrane</keyword>
<evidence type="ECO:0000256" key="1">
    <source>
        <dbReference type="SAM" id="Phobius"/>
    </source>
</evidence>
<dbReference type="AlphaFoldDB" id="A0A834WW12"/>
<evidence type="ECO:0000313" key="3">
    <source>
        <dbReference type="Proteomes" id="UP000634136"/>
    </source>
</evidence>
<evidence type="ECO:0000313" key="2">
    <source>
        <dbReference type="EMBL" id="KAF7833377.1"/>
    </source>
</evidence>
<accession>A0A834WW12</accession>
<dbReference type="EMBL" id="JAAIUW010000005">
    <property type="protein sequence ID" value="KAF7833377.1"/>
    <property type="molecule type" value="Genomic_DNA"/>
</dbReference>
<reference evidence="2" key="1">
    <citation type="submission" date="2020-09" db="EMBL/GenBank/DDBJ databases">
        <title>Genome-Enabled Discovery of Anthraquinone Biosynthesis in Senna tora.</title>
        <authorList>
            <person name="Kang S.-H."/>
            <person name="Pandey R.P."/>
            <person name="Lee C.-M."/>
            <person name="Sim J.-S."/>
            <person name="Jeong J.-T."/>
            <person name="Choi B.-S."/>
            <person name="Jung M."/>
            <person name="Ginzburg D."/>
            <person name="Zhao K."/>
            <person name="Won S.Y."/>
            <person name="Oh T.-J."/>
            <person name="Yu Y."/>
            <person name="Kim N.-H."/>
            <person name="Lee O.R."/>
            <person name="Lee T.-H."/>
            <person name="Bashyal P."/>
            <person name="Kim T.-S."/>
            <person name="Lee W.-H."/>
            <person name="Kawkins C."/>
            <person name="Kim C.-K."/>
            <person name="Kim J.S."/>
            <person name="Ahn B.O."/>
            <person name="Rhee S.Y."/>
            <person name="Sohng J.K."/>
        </authorList>
    </citation>
    <scope>NUCLEOTIDE SEQUENCE</scope>
    <source>
        <tissue evidence="2">Leaf</tissue>
    </source>
</reference>
<feature type="transmembrane region" description="Helical" evidence="1">
    <location>
        <begin position="84"/>
        <end position="114"/>
    </location>
</feature>
<proteinExistence type="predicted"/>